<reference evidence="3" key="1">
    <citation type="submission" date="2014-01" db="EMBL/GenBank/DDBJ databases">
        <title>The Genome Sequence of Anopheles farauti FAR1 (V2).</title>
        <authorList>
            <consortium name="The Broad Institute Genomics Platform"/>
            <person name="Neafsey D.E."/>
            <person name="Besansky N."/>
            <person name="Howell P."/>
            <person name="Walton C."/>
            <person name="Young S.K."/>
            <person name="Zeng Q."/>
            <person name="Gargeya S."/>
            <person name="Fitzgerald M."/>
            <person name="Haas B."/>
            <person name="Abouelleil A."/>
            <person name="Allen A.W."/>
            <person name="Alvarado L."/>
            <person name="Arachchi H.M."/>
            <person name="Berlin A.M."/>
            <person name="Chapman S.B."/>
            <person name="Gainer-Dewar J."/>
            <person name="Goldberg J."/>
            <person name="Griggs A."/>
            <person name="Gujja S."/>
            <person name="Hansen M."/>
            <person name="Howarth C."/>
            <person name="Imamovic A."/>
            <person name="Ireland A."/>
            <person name="Larimer J."/>
            <person name="McCowan C."/>
            <person name="Murphy C."/>
            <person name="Pearson M."/>
            <person name="Poon T.W."/>
            <person name="Priest M."/>
            <person name="Roberts A."/>
            <person name="Saif S."/>
            <person name="Shea T."/>
            <person name="Sisk P."/>
            <person name="Sykes S."/>
            <person name="Wortman J."/>
            <person name="Nusbaum C."/>
            <person name="Birren B."/>
        </authorList>
    </citation>
    <scope>NUCLEOTIDE SEQUENCE [LARGE SCALE GENOMIC DNA]</scope>
    <source>
        <strain evidence="3">FAR1</strain>
    </source>
</reference>
<reference evidence="2" key="2">
    <citation type="submission" date="2020-05" db="UniProtKB">
        <authorList>
            <consortium name="EnsemblMetazoa"/>
        </authorList>
    </citation>
    <scope>IDENTIFICATION</scope>
    <source>
        <strain evidence="2">FAR1</strain>
    </source>
</reference>
<dbReference type="VEuPathDB" id="VectorBase:AFAF005002"/>
<dbReference type="EMBL" id="AXCN02001386">
    <property type="status" value="NOT_ANNOTATED_CDS"/>
    <property type="molecule type" value="Genomic_DNA"/>
</dbReference>
<keyword evidence="3" id="KW-1185">Reference proteome</keyword>
<name>A0A182Q888_9DIPT</name>
<keyword evidence="1" id="KW-0732">Signal</keyword>
<feature type="chain" id="PRO_5008132525" evidence="1">
    <location>
        <begin position="21"/>
        <end position="384"/>
    </location>
</feature>
<evidence type="ECO:0000256" key="1">
    <source>
        <dbReference type="SAM" id="SignalP"/>
    </source>
</evidence>
<sequence>MVNRFVVCCLVLLLANEAKPESIYLQPDASSYCPIPKDVLEEKNANPGADFWDKCVKSRQEDEEKIKQSVAIVKEHLQNQTKVVSKIQQNYKQVSQILPTKNILTELDASRRVVAELRSQVLVAAIEADRIQDAFKQYMILGAWSNWKSIVDRIFENPRRKWRHIENLLGFIRILPSRQERTEYYRYLKPKMVPKKDYESYVGLMFAIDARNVVYAPDGKTALNQTDEQDLYKTMLDASTRYFRRAVLTGINRVYLRRLDQNHPDLFDTIFESLFNPSDSELNTLHPWRMTELPCLLYRPMTKARVFQALIDMLAKRFKWPKKNEYYAPMMAGFLEVCLTELQKHKDTNAMVDGLKKSFEKFGKDKNYNVLLKKIGKNVHSYAG</sequence>
<dbReference type="AlphaFoldDB" id="A0A182Q888"/>
<protein>
    <submittedName>
        <fullName evidence="2">Uncharacterized protein</fullName>
    </submittedName>
</protein>
<dbReference type="EnsemblMetazoa" id="AFAF005002-RA">
    <property type="protein sequence ID" value="AFAF005002-PA"/>
    <property type="gene ID" value="AFAF005002"/>
</dbReference>
<organism evidence="2 3">
    <name type="scientific">Anopheles farauti</name>
    <dbReference type="NCBI Taxonomy" id="69004"/>
    <lineage>
        <taxon>Eukaryota</taxon>
        <taxon>Metazoa</taxon>
        <taxon>Ecdysozoa</taxon>
        <taxon>Arthropoda</taxon>
        <taxon>Hexapoda</taxon>
        <taxon>Insecta</taxon>
        <taxon>Pterygota</taxon>
        <taxon>Neoptera</taxon>
        <taxon>Endopterygota</taxon>
        <taxon>Diptera</taxon>
        <taxon>Nematocera</taxon>
        <taxon>Culicoidea</taxon>
        <taxon>Culicidae</taxon>
        <taxon>Anophelinae</taxon>
        <taxon>Anopheles</taxon>
    </lineage>
</organism>
<dbReference type="Proteomes" id="UP000075886">
    <property type="component" value="Unassembled WGS sequence"/>
</dbReference>
<feature type="signal peptide" evidence="1">
    <location>
        <begin position="1"/>
        <end position="20"/>
    </location>
</feature>
<evidence type="ECO:0000313" key="3">
    <source>
        <dbReference type="Proteomes" id="UP000075886"/>
    </source>
</evidence>
<accession>A0A182Q888</accession>
<evidence type="ECO:0000313" key="2">
    <source>
        <dbReference type="EnsemblMetazoa" id="AFAF005002-PA"/>
    </source>
</evidence>
<proteinExistence type="predicted"/>